<reference evidence="2" key="1">
    <citation type="journal article" date="2024" name="IScience">
        <title>Strigolactones Initiate the Formation of Haustorium-like Structures in Castilleja.</title>
        <authorList>
            <person name="Buerger M."/>
            <person name="Peterson D."/>
            <person name="Chory J."/>
        </authorList>
    </citation>
    <scope>NUCLEOTIDE SEQUENCE [LARGE SCALE GENOMIC DNA]</scope>
</reference>
<protein>
    <submittedName>
        <fullName evidence="1">Uncharacterized protein</fullName>
    </submittedName>
</protein>
<dbReference type="Proteomes" id="UP001632038">
    <property type="component" value="Unassembled WGS sequence"/>
</dbReference>
<dbReference type="AlphaFoldDB" id="A0ABD3C7T5"/>
<accession>A0ABD3C7T5</accession>
<evidence type="ECO:0000313" key="2">
    <source>
        <dbReference type="Proteomes" id="UP001632038"/>
    </source>
</evidence>
<name>A0ABD3C7T5_9LAMI</name>
<dbReference type="EMBL" id="JAVIJP010000052">
    <property type="protein sequence ID" value="KAL3625396.1"/>
    <property type="molecule type" value="Genomic_DNA"/>
</dbReference>
<sequence>MSGVKVRVIRIYQIPAHKADNVGSWEMVLHDETSITASSCPLRARARSLRSVRARNESEKPKIGKLQKPIDRNRWAQAIDSNRCIFRGCSKRESISSELSIPIDLHRWKNREDPGQGIDGTKPSIPIDSHRFATGFQIQAQKKPNSVFDEIKTPKTQTNERDIRIQFHAAEIRVLIPSIIPEPDKLQIDIPLED</sequence>
<gene>
    <name evidence="1" type="ORF">CASFOL_030850</name>
</gene>
<evidence type="ECO:0000313" key="1">
    <source>
        <dbReference type="EMBL" id="KAL3625396.1"/>
    </source>
</evidence>
<organism evidence="1 2">
    <name type="scientific">Castilleja foliolosa</name>
    <dbReference type="NCBI Taxonomy" id="1961234"/>
    <lineage>
        <taxon>Eukaryota</taxon>
        <taxon>Viridiplantae</taxon>
        <taxon>Streptophyta</taxon>
        <taxon>Embryophyta</taxon>
        <taxon>Tracheophyta</taxon>
        <taxon>Spermatophyta</taxon>
        <taxon>Magnoliopsida</taxon>
        <taxon>eudicotyledons</taxon>
        <taxon>Gunneridae</taxon>
        <taxon>Pentapetalae</taxon>
        <taxon>asterids</taxon>
        <taxon>lamiids</taxon>
        <taxon>Lamiales</taxon>
        <taxon>Orobanchaceae</taxon>
        <taxon>Pedicularideae</taxon>
        <taxon>Castillejinae</taxon>
        <taxon>Castilleja</taxon>
    </lineage>
</organism>
<proteinExistence type="predicted"/>
<keyword evidence="2" id="KW-1185">Reference proteome</keyword>
<comment type="caution">
    <text evidence="1">The sequence shown here is derived from an EMBL/GenBank/DDBJ whole genome shotgun (WGS) entry which is preliminary data.</text>
</comment>